<dbReference type="Gene3D" id="3.40.50.1010">
    <property type="entry name" value="5'-nuclease"/>
    <property type="match status" value="1"/>
</dbReference>
<evidence type="ECO:0000313" key="4">
    <source>
        <dbReference type="Proteomes" id="UP000637061"/>
    </source>
</evidence>
<dbReference type="RefSeq" id="WP_198746792.1">
    <property type="nucleotide sequence ID" value="NZ_JAEHTE010000002.1"/>
</dbReference>
<organism evidence="3 4">
    <name type="scientific">Pseudomonas putida</name>
    <name type="common">Arthrobacter siderocapsulatus</name>
    <dbReference type="NCBI Taxonomy" id="303"/>
    <lineage>
        <taxon>Bacteria</taxon>
        <taxon>Pseudomonadati</taxon>
        <taxon>Pseudomonadota</taxon>
        <taxon>Gammaproteobacteria</taxon>
        <taxon>Pseudomonadales</taxon>
        <taxon>Pseudomonadaceae</taxon>
        <taxon>Pseudomonas</taxon>
    </lineage>
</organism>
<dbReference type="Pfam" id="PF01936">
    <property type="entry name" value="NYN"/>
    <property type="match status" value="1"/>
</dbReference>
<feature type="domain" description="HTH OST-type" evidence="2">
    <location>
        <begin position="182"/>
        <end position="256"/>
    </location>
</feature>
<dbReference type="CDD" id="cd11297">
    <property type="entry name" value="PIN_LabA-like_N_1"/>
    <property type="match status" value="1"/>
</dbReference>
<feature type="compositionally biased region" description="Polar residues" evidence="1">
    <location>
        <begin position="153"/>
        <end position="163"/>
    </location>
</feature>
<dbReference type="Gene3D" id="3.30.420.610">
    <property type="entry name" value="LOTUS domain-like"/>
    <property type="match status" value="1"/>
</dbReference>
<dbReference type="PANTHER" id="PTHR35811:SF1">
    <property type="entry name" value="HTH OST-TYPE DOMAIN-CONTAINING PROTEIN"/>
    <property type="match status" value="1"/>
</dbReference>
<reference evidence="3" key="1">
    <citation type="submission" date="2020-12" db="EMBL/GenBank/DDBJ databases">
        <title>Enhanced detection system for hospital associated transmission using whole genome sequencing surveillance.</title>
        <authorList>
            <person name="Harrison L.H."/>
            <person name="Van Tyne D."/>
            <person name="Marsh J.W."/>
            <person name="Griffith M.P."/>
            <person name="Snyder D.J."/>
            <person name="Cooper V.S."/>
            <person name="Mustapha M."/>
        </authorList>
    </citation>
    <scope>NUCLEOTIDE SEQUENCE</scope>
    <source>
        <strain evidence="3">PSB00042</strain>
    </source>
</reference>
<dbReference type="Proteomes" id="UP000637061">
    <property type="component" value="Unassembled WGS sequence"/>
</dbReference>
<dbReference type="AlphaFoldDB" id="A0A8I1JIP0"/>
<name>A0A8I1JIP0_PSEPU</name>
<comment type="caution">
    <text evidence="3">The sequence shown here is derived from an EMBL/GenBank/DDBJ whole genome shotgun (WGS) entry which is preliminary data.</text>
</comment>
<dbReference type="InterPro" id="IPR025605">
    <property type="entry name" value="OST-HTH/LOTUS_dom"/>
</dbReference>
<dbReference type="CDD" id="cd10146">
    <property type="entry name" value="LabA_like_C"/>
    <property type="match status" value="1"/>
</dbReference>
<evidence type="ECO:0000313" key="3">
    <source>
        <dbReference type="EMBL" id="MBI6883178.1"/>
    </source>
</evidence>
<feature type="region of interest" description="Disordered" evidence="1">
    <location>
        <begin position="149"/>
        <end position="180"/>
    </location>
</feature>
<dbReference type="InterPro" id="IPR021139">
    <property type="entry name" value="NYN"/>
</dbReference>
<sequence length="269" mass="29481">MNGHPQSLNVALFIDADNASSRKLPDVLNELKAIGNVMISRAYGNWTKPCLDSWRKVMRENAVQAVQQFDLIKGKNATDMAMTVDVMDVLFTKPVDVFCLVSSDCDFTPLVVRLRAQGKTVIGCGNPNSSIAFAGACSRFIYLNDPEVKQSTKAEPSPSTEQPEAQKPAPALPKRSGTQLKSDTKLMNMLRAAIDQGGDQEGWAHLSGVGSRLSPKGAFCSRHHGYAKLGDMLGAIDLFELRIHNDHPQVRFRKRSMPTLPSKNQVKGD</sequence>
<proteinExistence type="predicted"/>
<dbReference type="PANTHER" id="PTHR35811">
    <property type="entry name" value="SLR1870 PROTEIN"/>
    <property type="match status" value="1"/>
</dbReference>
<dbReference type="Pfam" id="PF12872">
    <property type="entry name" value="OST-HTH"/>
    <property type="match status" value="1"/>
</dbReference>
<evidence type="ECO:0000256" key="1">
    <source>
        <dbReference type="SAM" id="MobiDB-lite"/>
    </source>
</evidence>
<dbReference type="GO" id="GO:0004540">
    <property type="term" value="F:RNA nuclease activity"/>
    <property type="evidence" value="ECO:0007669"/>
    <property type="project" value="InterPro"/>
</dbReference>
<dbReference type="EMBL" id="JAEHTE010000002">
    <property type="protein sequence ID" value="MBI6883178.1"/>
    <property type="molecule type" value="Genomic_DNA"/>
</dbReference>
<dbReference type="InterPro" id="IPR041966">
    <property type="entry name" value="LOTUS-like"/>
</dbReference>
<accession>A0A8I1JIP0</accession>
<dbReference type="PROSITE" id="PS51644">
    <property type="entry name" value="HTH_OST"/>
    <property type="match status" value="1"/>
</dbReference>
<protein>
    <submittedName>
        <fullName evidence="3">NYN domain-containing protein</fullName>
    </submittedName>
</protein>
<evidence type="ECO:0000259" key="2">
    <source>
        <dbReference type="PROSITE" id="PS51644"/>
    </source>
</evidence>
<gene>
    <name evidence="3" type="ORF">JEU22_04570</name>
</gene>